<dbReference type="Pfam" id="PF00462">
    <property type="entry name" value="Glutaredoxin"/>
    <property type="match status" value="1"/>
</dbReference>
<keyword evidence="3" id="KW-1185">Reference proteome</keyword>
<dbReference type="Proteomes" id="UP000290932">
    <property type="component" value="Unassembled WGS sequence"/>
</dbReference>
<proteinExistence type="predicted"/>
<dbReference type="InterPro" id="IPR036249">
    <property type="entry name" value="Thioredoxin-like_sf"/>
</dbReference>
<dbReference type="PROSITE" id="PS50404">
    <property type="entry name" value="GST_NTER"/>
    <property type="match status" value="1"/>
</dbReference>
<dbReference type="InterPro" id="IPR002109">
    <property type="entry name" value="Glutaredoxin"/>
</dbReference>
<comment type="caution">
    <text evidence="2">The sequence shown here is derived from an EMBL/GenBank/DDBJ whole genome shotgun (WGS) entry which is preliminary data.</text>
</comment>
<accession>A0A498H2R7</accession>
<evidence type="ECO:0000259" key="1">
    <source>
        <dbReference type="PROSITE" id="PS50404"/>
    </source>
</evidence>
<evidence type="ECO:0000313" key="3">
    <source>
        <dbReference type="Proteomes" id="UP000290932"/>
    </source>
</evidence>
<dbReference type="EMBL" id="LHQS01000001">
    <property type="protein sequence ID" value="RXE56777.1"/>
    <property type="molecule type" value="Genomic_DNA"/>
</dbReference>
<dbReference type="Gene3D" id="3.40.30.10">
    <property type="entry name" value="Glutaredoxin"/>
    <property type="match status" value="1"/>
</dbReference>
<dbReference type="PROSITE" id="PS51354">
    <property type="entry name" value="GLUTAREDOXIN_2"/>
    <property type="match status" value="1"/>
</dbReference>
<dbReference type="CDD" id="cd02976">
    <property type="entry name" value="NrdH"/>
    <property type="match status" value="1"/>
</dbReference>
<gene>
    <name evidence="2" type="ORF">ABH15_00985</name>
</gene>
<dbReference type="InterPro" id="IPR004045">
    <property type="entry name" value="Glutathione_S-Trfase_N"/>
</dbReference>
<sequence length="94" mass="10456">MDVVHVSGEDHGKVMLYALSTCGWCAKTKQLLTDLGVEFSYLYVDKVNPDEIDSALSEVERWNPRGSFPTLVINDETVIVGFREDEIRGALHAG</sequence>
<reference evidence="2 3" key="1">
    <citation type="journal article" date="2015" name="Int. J. Syst. Evol. Microbiol.">
        <title>Methanoculleus taiwanensis sp. nov., a methanogen isolated from deep marine sediment at the deformation front area near Taiwan.</title>
        <authorList>
            <person name="Weng C.Y."/>
            <person name="Chen S.C."/>
            <person name="Lai M.C."/>
            <person name="Wu S.Y."/>
            <person name="Lin S."/>
            <person name="Yang T.F."/>
            <person name="Chen P.C."/>
        </authorList>
    </citation>
    <scope>NUCLEOTIDE SEQUENCE [LARGE SCALE GENOMIC DNA]</scope>
    <source>
        <strain evidence="2 3">CYW4</strain>
    </source>
</reference>
<dbReference type="RefSeq" id="WP_128692506.1">
    <property type="nucleotide sequence ID" value="NZ_LHQS01000001.1"/>
</dbReference>
<dbReference type="SUPFAM" id="SSF52833">
    <property type="entry name" value="Thioredoxin-like"/>
    <property type="match status" value="1"/>
</dbReference>
<dbReference type="OrthoDB" id="73564at2157"/>
<name>A0A498H2R7_9EURY</name>
<dbReference type="AlphaFoldDB" id="A0A498H2R7"/>
<protein>
    <submittedName>
        <fullName evidence="2">Glutaredoxin</fullName>
    </submittedName>
</protein>
<evidence type="ECO:0000313" key="2">
    <source>
        <dbReference type="EMBL" id="RXE56777.1"/>
    </source>
</evidence>
<organism evidence="2 3">
    <name type="scientific">Methanoculleus taiwanensis</name>
    <dbReference type="NCBI Taxonomy" id="1550565"/>
    <lineage>
        <taxon>Archaea</taxon>
        <taxon>Methanobacteriati</taxon>
        <taxon>Methanobacteriota</taxon>
        <taxon>Stenosarchaea group</taxon>
        <taxon>Methanomicrobia</taxon>
        <taxon>Methanomicrobiales</taxon>
        <taxon>Methanomicrobiaceae</taxon>
        <taxon>Methanoculleus</taxon>
    </lineage>
</organism>
<feature type="domain" description="GST N-terminal" evidence="1">
    <location>
        <begin position="12"/>
        <end position="94"/>
    </location>
</feature>